<dbReference type="Gene3D" id="3.40.50.880">
    <property type="match status" value="1"/>
</dbReference>
<dbReference type="PANTHER" id="PTHR20919">
    <property type="entry name" value="HOMOSERINE O-SUCCINYLTRANSFERASE"/>
    <property type="match status" value="1"/>
</dbReference>
<sequence length="308" mass="34308">MSHTSHGAERAALRIGLVDLMSAVPNRPAQKMFRSAVESAATADGLPITFDYHAVDPLCAPEHCGIDWRRLVTADALIVTGSEPTRLDIESEPALAVVRRIIEDTADRVPSTLFSCQSAHAALYVLYGLRRRRLPDKYTEVSAHRVSAPGHPLTAGMSDGVPVPHSRWNSVPTEELHRAGVVPLLEADGDNWHLAASPDGLRQLFCQGHPEYRRDTLLREYQRDLRRHLAGETDEFPELPEPYLDEPARELVLRYAEKMREQRDIALLSSFPTKSAMAGILADWQPDTRRFFGNWLHAVAGSTARPTT</sequence>
<protein>
    <submittedName>
        <fullName evidence="4">Homoserine O-succinyltransferase</fullName>
    </submittedName>
</protein>
<dbReference type="RefSeq" id="WP_073447457.1">
    <property type="nucleotide sequence ID" value="NZ_FRBK01000016.1"/>
</dbReference>
<evidence type="ECO:0000256" key="2">
    <source>
        <dbReference type="ARBA" id="ARBA00022679"/>
    </source>
</evidence>
<reference evidence="5" key="1">
    <citation type="submission" date="2016-11" db="EMBL/GenBank/DDBJ databases">
        <authorList>
            <person name="Jaros S."/>
            <person name="Januszkiewicz K."/>
            <person name="Wedrychowicz H."/>
        </authorList>
    </citation>
    <scope>NUCLEOTIDE SEQUENCE [LARGE SCALE GENOMIC DNA]</scope>
    <source>
        <strain evidence="5">CGMCC 4.3555</strain>
    </source>
</reference>
<name>A0A9X8N490_9ACTN</name>
<evidence type="ECO:0000313" key="5">
    <source>
        <dbReference type="Proteomes" id="UP000184388"/>
    </source>
</evidence>
<keyword evidence="1" id="KW-0028">Amino-acid biosynthesis</keyword>
<dbReference type="SUPFAM" id="SSF52317">
    <property type="entry name" value="Class I glutamine amidotransferase-like"/>
    <property type="match status" value="1"/>
</dbReference>
<dbReference type="InterPro" id="IPR029062">
    <property type="entry name" value="Class_I_gatase-like"/>
</dbReference>
<organism evidence="4 5">
    <name type="scientific">Streptomyces yunnanensis</name>
    <dbReference type="NCBI Taxonomy" id="156453"/>
    <lineage>
        <taxon>Bacteria</taxon>
        <taxon>Bacillati</taxon>
        <taxon>Actinomycetota</taxon>
        <taxon>Actinomycetes</taxon>
        <taxon>Kitasatosporales</taxon>
        <taxon>Streptomycetaceae</taxon>
        <taxon>Streptomyces</taxon>
    </lineage>
</organism>
<evidence type="ECO:0000313" key="4">
    <source>
        <dbReference type="EMBL" id="SHM90782.1"/>
    </source>
</evidence>
<comment type="caution">
    <text evidence="4">The sequence shown here is derived from an EMBL/GenBank/DDBJ whole genome shotgun (WGS) entry which is preliminary data.</text>
</comment>
<dbReference type="GO" id="GO:0008899">
    <property type="term" value="F:homoserine O-succinyltransferase activity"/>
    <property type="evidence" value="ECO:0007669"/>
    <property type="project" value="TreeGrafter"/>
</dbReference>
<dbReference type="Proteomes" id="UP000184388">
    <property type="component" value="Unassembled WGS sequence"/>
</dbReference>
<dbReference type="AlphaFoldDB" id="A0A9X8N490"/>
<dbReference type="InterPro" id="IPR033752">
    <property type="entry name" value="MetA_family"/>
</dbReference>
<evidence type="ECO:0000256" key="3">
    <source>
        <dbReference type="ARBA" id="ARBA00023315"/>
    </source>
</evidence>
<dbReference type="PANTHER" id="PTHR20919:SF0">
    <property type="entry name" value="HOMOSERINE O-SUCCINYLTRANSFERASE"/>
    <property type="match status" value="1"/>
</dbReference>
<dbReference type="Pfam" id="PF04204">
    <property type="entry name" value="HTS"/>
    <property type="match status" value="1"/>
</dbReference>
<keyword evidence="3" id="KW-0012">Acyltransferase</keyword>
<dbReference type="GO" id="GO:0008652">
    <property type="term" value="P:amino acid biosynthetic process"/>
    <property type="evidence" value="ECO:0007669"/>
    <property type="project" value="UniProtKB-KW"/>
</dbReference>
<evidence type="ECO:0000256" key="1">
    <source>
        <dbReference type="ARBA" id="ARBA00022605"/>
    </source>
</evidence>
<accession>A0A9X8N490</accession>
<dbReference type="EMBL" id="FRBK01000016">
    <property type="protein sequence ID" value="SHM90782.1"/>
    <property type="molecule type" value="Genomic_DNA"/>
</dbReference>
<keyword evidence="2" id="KW-0808">Transferase</keyword>
<proteinExistence type="predicted"/>
<gene>
    <name evidence="4" type="ORF">SAMN05216268_11630</name>
</gene>